<gene>
    <name evidence="1" type="ORF">JAAARDRAFT_120667</name>
</gene>
<dbReference type="OrthoDB" id="413993at2759"/>
<dbReference type="EMBL" id="KL197710">
    <property type="protein sequence ID" value="KDQ63112.1"/>
    <property type="molecule type" value="Genomic_DNA"/>
</dbReference>
<sequence length="398" mass="44338">MTEPSSETVYQADTLPSPAVLRHVIDVHCHPTDSEIPPVSMDRLPIKICAMATRGSDQSKVADLATAYPEKVIPCFGYHPWFTHLISLANPPSSKEDHYTSLFLPSSVAHDPTHVTALHHLLETLPDPVPVQEILSTLRQNLLSFPNAMLGEVGLDRSARVPFHSPTGSAHSRVLSPFTIPIQHQQVILERQFDLAVELKRNVSVHSVKAQQSTLETFKKVKDKWGEKWEAISIDMHSCGVSPETWKGIEASLCTQSLKIHSNVFLSLSTVINSRSPAHTTLIATCSPNRILVESDIHIVDLCTQHTWDMVKIVASVKGWRVEEFWDYGEGGEGTAEQQESWGVVKRLEENWKLFQRGNHFSKKSKKKDRIVKSKLANAKVETNTTNEGTIDIEVGGS</sequence>
<organism evidence="1 2">
    <name type="scientific">Jaapia argillacea MUCL 33604</name>
    <dbReference type="NCBI Taxonomy" id="933084"/>
    <lineage>
        <taxon>Eukaryota</taxon>
        <taxon>Fungi</taxon>
        <taxon>Dikarya</taxon>
        <taxon>Basidiomycota</taxon>
        <taxon>Agaricomycotina</taxon>
        <taxon>Agaricomycetes</taxon>
        <taxon>Agaricomycetidae</taxon>
        <taxon>Jaapiales</taxon>
        <taxon>Jaapiaceae</taxon>
        <taxon>Jaapia</taxon>
    </lineage>
</organism>
<dbReference type="InterPro" id="IPR001130">
    <property type="entry name" value="TatD-like"/>
</dbReference>
<accession>A0A067QHX0</accession>
<dbReference type="Pfam" id="PF01026">
    <property type="entry name" value="TatD_DNase"/>
    <property type="match status" value="1"/>
</dbReference>
<dbReference type="InterPro" id="IPR053044">
    <property type="entry name" value="Metallo-hydrolase/TatD-type"/>
</dbReference>
<dbReference type="PANTHER" id="PTHR47345">
    <property type="entry name" value="CUT9-INTERACTING PROTEIN SCN1"/>
    <property type="match status" value="1"/>
</dbReference>
<dbReference type="PANTHER" id="PTHR47345:SF1">
    <property type="entry name" value="CUT9-INTERACTING PROTEIN SCN1"/>
    <property type="match status" value="1"/>
</dbReference>
<protein>
    <recommendedName>
        <fullName evidence="3">TatD DNase family Scn1</fullName>
    </recommendedName>
</protein>
<name>A0A067QHX0_9AGAM</name>
<dbReference type="HOGENOM" id="CLU_031506_3_2_1"/>
<dbReference type="InterPro" id="IPR032466">
    <property type="entry name" value="Metal_Hydrolase"/>
</dbReference>
<proteinExistence type="predicted"/>
<dbReference type="Proteomes" id="UP000027265">
    <property type="component" value="Unassembled WGS sequence"/>
</dbReference>
<reference evidence="2" key="1">
    <citation type="journal article" date="2014" name="Proc. Natl. Acad. Sci. U.S.A.">
        <title>Extensive sampling of basidiomycete genomes demonstrates inadequacy of the white-rot/brown-rot paradigm for wood decay fungi.</title>
        <authorList>
            <person name="Riley R."/>
            <person name="Salamov A.A."/>
            <person name="Brown D.W."/>
            <person name="Nagy L.G."/>
            <person name="Floudas D."/>
            <person name="Held B.W."/>
            <person name="Levasseur A."/>
            <person name="Lombard V."/>
            <person name="Morin E."/>
            <person name="Otillar R."/>
            <person name="Lindquist E.A."/>
            <person name="Sun H."/>
            <person name="LaButti K.M."/>
            <person name="Schmutz J."/>
            <person name="Jabbour D."/>
            <person name="Luo H."/>
            <person name="Baker S.E."/>
            <person name="Pisabarro A.G."/>
            <person name="Walton J.D."/>
            <person name="Blanchette R.A."/>
            <person name="Henrissat B."/>
            <person name="Martin F."/>
            <person name="Cullen D."/>
            <person name="Hibbett D.S."/>
            <person name="Grigoriev I.V."/>
        </authorList>
    </citation>
    <scope>NUCLEOTIDE SEQUENCE [LARGE SCALE GENOMIC DNA]</scope>
    <source>
        <strain evidence="2">MUCL 33604</strain>
    </source>
</reference>
<dbReference type="InParanoid" id="A0A067QHX0"/>
<dbReference type="Gene3D" id="3.20.20.140">
    <property type="entry name" value="Metal-dependent hydrolases"/>
    <property type="match status" value="1"/>
</dbReference>
<evidence type="ECO:0000313" key="2">
    <source>
        <dbReference type="Proteomes" id="UP000027265"/>
    </source>
</evidence>
<dbReference type="FunCoup" id="A0A067QHX0">
    <property type="interactions" value="14"/>
</dbReference>
<dbReference type="SUPFAM" id="SSF51556">
    <property type="entry name" value="Metallo-dependent hydrolases"/>
    <property type="match status" value="1"/>
</dbReference>
<dbReference type="GO" id="GO:0016788">
    <property type="term" value="F:hydrolase activity, acting on ester bonds"/>
    <property type="evidence" value="ECO:0007669"/>
    <property type="project" value="InterPro"/>
</dbReference>
<keyword evidence="2" id="KW-1185">Reference proteome</keyword>
<evidence type="ECO:0008006" key="3">
    <source>
        <dbReference type="Google" id="ProtNLM"/>
    </source>
</evidence>
<dbReference type="AlphaFoldDB" id="A0A067QHX0"/>
<evidence type="ECO:0000313" key="1">
    <source>
        <dbReference type="EMBL" id="KDQ63112.1"/>
    </source>
</evidence>